<accession>A0ABT8REX1</accession>
<keyword evidence="4 7" id="KW-0238">DNA-binding</keyword>
<dbReference type="InterPro" id="IPR036388">
    <property type="entry name" value="WH-like_DNA-bd_sf"/>
</dbReference>
<dbReference type="Gene3D" id="6.10.250.690">
    <property type="match status" value="1"/>
</dbReference>
<feature type="DNA-binding region" description="OmpR/PhoB-type" evidence="7">
    <location>
        <begin position="124"/>
        <end position="224"/>
    </location>
</feature>
<feature type="domain" description="OmpR/PhoB-type" evidence="9">
    <location>
        <begin position="124"/>
        <end position="224"/>
    </location>
</feature>
<evidence type="ECO:0000256" key="4">
    <source>
        <dbReference type="ARBA" id="ARBA00023125"/>
    </source>
</evidence>
<name>A0ABT8REX1_9BACT</name>
<dbReference type="Gene3D" id="3.40.50.2300">
    <property type="match status" value="1"/>
</dbReference>
<evidence type="ECO:0000259" key="9">
    <source>
        <dbReference type="PROSITE" id="PS51755"/>
    </source>
</evidence>
<keyword evidence="1 6" id="KW-0597">Phosphoprotein</keyword>
<keyword evidence="5" id="KW-0804">Transcription</keyword>
<keyword evidence="11" id="KW-1185">Reference proteome</keyword>
<evidence type="ECO:0000259" key="8">
    <source>
        <dbReference type="PROSITE" id="PS50110"/>
    </source>
</evidence>
<dbReference type="SMART" id="SM00862">
    <property type="entry name" value="Trans_reg_C"/>
    <property type="match status" value="1"/>
</dbReference>
<feature type="domain" description="Response regulatory" evidence="8">
    <location>
        <begin position="2"/>
        <end position="116"/>
    </location>
</feature>
<dbReference type="InterPro" id="IPR011006">
    <property type="entry name" value="CheY-like_superfamily"/>
</dbReference>
<dbReference type="InterPro" id="IPR039420">
    <property type="entry name" value="WalR-like"/>
</dbReference>
<evidence type="ECO:0000256" key="1">
    <source>
        <dbReference type="ARBA" id="ARBA00022553"/>
    </source>
</evidence>
<evidence type="ECO:0000256" key="2">
    <source>
        <dbReference type="ARBA" id="ARBA00023012"/>
    </source>
</evidence>
<evidence type="ECO:0000313" key="11">
    <source>
        <dbReference type="Proteomes" id="UP001168528"/>
    </source>
</evidence>
<dbReference type="PROSITE" id="PS51755">
    <property type="entry name" value="OMPR_PHOB"/>
    <property type="match status" value="1"/>
</dbReference>
<evidence type="ECO:0000256" key="3">
    <source>
        <dbReference type="ARBA" id="ARBA00023015"/>
    </source>
</evidence>
<evidence type="ECO:0000256" key="7">
    <source>
        <dbReference type="PROSITE-ProRule" id="PRU01091"/>
    </source>
</evidence>
<dbReference type="Pfam" id="PF00486">
    <property type="entry name" value="Trans_reg_C"/>
    <property type="match status" value="1"/>
</dbReference>
<dbReference type="SMART" id="SM00448">
    <property type="entry name" value="REC"/>
    <property type="match status" value="1"/>
</dbReference>
<comment type="caution">
    <text evidence="10">The sequence shown here is derived from an EMBL/GenBank/DDBJ whole genome shotgun (WGS) entry which is preliminary data.</text>
</comment>
<evidence type="ECO:0000256" key="6">
    <source>
        <dbReference type="PROSITE-ProRule" id="PRU00169"/>
    </source>
</evidence>
<evidence type="ECO:0000313" key="10">
    <source>
        <dbReference type="EMBL" id="MDO1450644.1"/>
    </source>
</evidence>
<gene>
    <name evidence="10" type="ORF">Q0590_30505</name>
</gene>
<dbReference type="RefSeq" id="WP_302041446.1">
    <property type="nucleotide sequence ID" value="NZ_JAUKPO010000034.1"/>
</dbReference>
<organism evidence="10 11">
    <name type="scientific">Rhodocytophaga aerolata</name>
    <dbReference type="NCBI Taxonomy" id="455078"/>
    <lineage>
        <taxon>Bacteria</taxon>
        <taxon>Pseudomonadati</taxon>
        <taxon>Bacteroidota</taxon>
        <taxon>Cytophagia</taxon>
        <taxon>Cytophagales</taxon>
        <taxon>Rhodocytophagaceae</taxon>
        <taxon>Rhodocytophaga</taxon>
    </lineage>
</organism>
<proteinExistence type="predicted"/>
<dbReference type="PANTHER" id="PTHR48111:SF22">
    <property type="entry name" value="REGULATOR OF RPOS"/>
    <property type="match status" value="1"/>
</dbReference>
<evidence type="ECO:0000256" key="5">
    <source>
        <dbReference type="ARBA" id="ARBA00023163"/>
    </source>
</evidence>
<dbReference type="Pfam" id="PF00072">
    <property type="entry name" value="Response_reg"/>
    <property type="match status" value="1"/>
</dbReference>
<keyword evidence="2" id="KW-0902">Two-component regulatory system</keyword>
<protein>
    <submittedName>
        <fullName evidence="10">Response regulator transcription factor</fullName>
    </submittedName>
</protein>
<keyword evidence="3" id="KW-0805">Transcription regulation</keyword>
<dbReference type="EMBL" id="JAUKPO010000034">
    <property type="protein sequence ID" value="MDO1450644.1"/>
    <property type="molecule type" value="Genomic_DNA"/>
</dbReference>
<dbReference type="Proteomes" id="UP001168528">
    <property type="component" value="Unassembled WGS sequence"/>
</dbReference>
<reference evidence="10" key="1">
    <citation type="submission" date="2023-07" db="EMBL/GenBank/DDBJ databases">
        <title>The genome sequence of Rhodocytophaga aerolata KACC 12507.</title>
        <authorList>
            <person name="Zhang X."/>
        </authorList>
    </citation>
    <scope>NUCLEOTIDE SEQUENCE</scope>
    <source>
        <strain evidence="10">KACC 12507</strain>
    </source>
</reference>
<dbReference type="InterPro" id="IPR001867">
    <property type="entry name" value="OmpR/PhoB-type_DNA-bd"/>
</dbReference>
<dbReference type="SUPFAM" id="SSF52172">
    <property type="entry name" value="CheY-like"/>
    <property type="match status" value="1"/>
</dbReference>
<feature type="modified residue" description="4-aspartylphosphate" evidence="6">
    <location>
        <position position="51"/>
    </location>
</feature>
<sequence length="225" mass="25938">MKILVVEDEEELLDSISTYLTKEGYLCERASTYTTANQKIIMFSYDCCLIDIGLPDGNGLKLIKKLKQYQPNTGSIIISARHSLDDKVQGLDIGADDYLTKPFHLQELNARLKSVFRRRMQQGNSVICFEEIKLVPDTFEAYVHEKLLQLTKKEFDLLLYLINNRNRVIPKQNLAEHLWGDYIDEVGSLDFVYTHIKNLRKKILESGGKDYLKTIYGVGYKFTNA</sequence>
<dbReference type="Gene3D" id="1.10.10.10">
    <property type="entry name" value="Winged helix-like DNA-binding domain superfamily/Winged helix DNA-binding domain"/>
    <property type="match status" value="1"/>
</dbReference>
<dbReference type="InterPro" id="IPR001789">
    <property type="entry name" value="Sig_transdc_resp-reg_receiver"/>
</dbReference>
<dbReference type="CDD" id="cd00383">
    <property type="entry name" value="trans_reg_C"/>
    <property type="match status" value="1"/>
</dbReference>
<dbReference type="PANTHER" id="PTHR48111">
    <property type="entry name" value="REGULATOR OF RPOS"/>
    <property type="match status" value="1"/>
</dbReference>
<dbReference type="PROSITE" id="PS50110">
    <property type="entry name" value="RESPONSE_REGULATORY"/>
    <property type="match status" value="1"/>
</dbReference>